<comment type="subcellular location">
    <subcellularLocation>
        <location evidence="1">Cell membrane</location>
        <topology evidence="1">Multi-pass membrane protein</topology>
    </subcellularLocation>
</comment>
<feature type="transmembrane region" description="Helical" evidence="6">
    <location>
        <begin position="187"/>
        <end position="206"/>
    </location>
</feature>
<dbReference type="EMBL" id="BARS01002689">
    <property type="protein sequence ID" value="GAF71329.1"/>
    <property type="molecule type" value="Genomic_DNA"/>
</dbReference>
<comment type="caution">
    <text evidence="7">The sequence shown here is derived from an EMBL/GenBank/DDBJ whole genome shotgun (WGS) entry which is preliminary data.</text>
</comment>
<proteinExistence type="predicted"/>
<feature type="transmembrane region" description="Helical" evidence="6">
    <location>
        <begin position="7"/>
        <end position="28"/>
    </location>
</feature>
<evidence type="ECO:0000256" key="6">
    <source>
        <dbReference type="SAM" id="Phobius"/>
    </source>
</evidence>
<evidence type="ECO:0000256" key="4">
    <source>
        <dbReference type="ARBA" id="ARBA00022989"/>
    </source>
</evidence>
<dbReference type="NCBIfam" id="TIGR00765">
    <property type="entry name" value="yihY_not_rbn"/>
    <property type="match status" value="1"/>
</dbReference>
<evidence type="ECO:0000256" key="2">
    <source>
        <dbReference type="ARBA" id="ARBA00022475"/>
    </source>
</evidence>
<protein>
    <submittedName>
        <fullName evidence="7">Uncharacterized protein</fullName>
    </submittedName>
</protein>
<dbReference type="PIRSF" id="PIRSF035875">
    <property type="entry name" value="RNase_BN"/>
    <property type="match status" value="1"/>
</dbReference>
<keyword evidence="3 6" id="KW-0812">Transmembrane</keyword>
<dbReference type="PANTHER" id="PTHR30213:SF0">
    <property type="entry name" value="UPF0761 MEMBRANE PROTEIN YIHY"/>
    <property type="match status" value="1"/>
</dbReference>
<gene>
    <name evidence="7" type="ORF">S01H1_05162</name>
</gene>
<accession>X0RR48</accession>
<evidence type="ECO:0000313" key="7">
    <source>
        <dbReference type="EMBL" id="GAF71329.1"/>
    </source>
</evidence>
<feature type="transmembrane region" description="Helical" evidence="6">
    <location>
        <begin position="59"/>
        <end position="89"/>
    </location>
</feature>
<sequence>MAAAISYYALFSLFPLLIFMVSIFGIFLQSSSLQEDLIDRVLEFIPLTSDEGRDEVREAIGGIAGISIPLSIVGLLGLAWSASALFGAIRTSLNIAWDIETSRHFVKQKLLDLGMVPGVGAFFLLSIGTTALLRTTQEASSDILGPLSSNTAFFWLAVPHLMPAIFSFGAFMALYRFVPNAPIKVGDVWPGALIAAIFFEIIKNGFSFYLANFGRYDVIYGSLGAVVALLFWMYLSAVVLLVGAEVASEYPRVKSGKYDHLWGQGWFLGGGRAKLAALWQKVRLRMAGKERGRR</sequence>
<evidence type="ECO:0000256" key="5">
    <source>
        <dbReference type="ARBA" id="ARBA00023136"/>
    </source>
</evidence>
<evidence type="ECO:0000256" key="3">
    <source>
        <dbReference type="ARBA" id="ARBA00022692"/>
    </source>
</evidence>
<name>X0RR48_9ZZZZ</name>
<reference evidence="7" key="1">
    <citation type="journal article" date="2014" name="Front. Microbiol.">
        <title>High frequency of phylogenetically diverse reductive dehalogenase-homologous genes in deep subseafloor sedimentary metagenomes.</title>
        <authorList>
            <person name="Kawai M."/>
            <person name="Futagami T."/>
            <person name="Toyoda A."/>
            <person name="Takaki Y."/>
            <person name="Nishi S."/>
            <person name="Hori S."/>
            <person name="Arai W."/>
            <person name="Tsubouchi T."/>
            <person name="Morono Y."/>
            <person name="Uchiyama I."/>
            <person name="Ito T."/>
            <person name="Fujiyama A."/>
            <person name="Inagaki F."/>
            <person name="Takami H."/>
        </authorList>
    </citation>
    <scope>NUCLEOTIDE SEQUENCE</scope>
    <source>
        <strain evidence="7">Expedition CK06-06</strain>
    </source>
</reference>
<feature type="transmembrane region" description="Helical" evidence="6">
    <location>
        <begin position="218"/>
        <end position="244"/>
    </location>
</feature>
<dbReference type="AlphaFoldDB" id="X0RR48"/>
<organism evidence="7">
    <name type="scientific">marine sediment metagenome</name>
    <dbReference type="NCBI Taxonomy" id="412755"/>
    <lineage>
        <taxon>unclassified sequences</taxon>
        <taxon>metagenomes</taxon>
        <taxon>ecological metagenomes</taxon>
    </lineage>
</organism>
<dbReference type="Pfam" id="PF03631">
    <property type="entry name" value="Virul_fac_BrkB"/>
    <property type="match status" value="1"/>
</dbReference>
<evidence type="ECO:0000256" key="1">
    <source>
        <dbReference type="ARBA" id="ARBA00004651"/>
    </source>
</evidence>
<dbReference type="PANTHER" id="PTHR30213">
    <property type="entry name" value="INNER MEMBRANE PROTEIN YHJD"/>
    <property type="match status" value="1"/>
</dbReference>
<feature type="transmembrane region" description="Helical" evidence="6">
    <location>
        <begin position="153"/>
        <end position="175"/>
    </location>
</feature>
<dbReference type="GO" id="GO:0005886">
    <property type="term" value="C:plasma membrane"/>
    <property type="evidence" value="ECO:0007669"/>
    <property type="project" value="UniProtKB-SubCell"/>
</dbReference>
<keyword evidence="2" id="KW-1003">Cell membrane</keyword>
<dbReference type="InterPro" id="IPR017039">
    <property type="entry name" value="Virul_fac_BrkB"/>
</dbReference>
<keyword evidence="4 6" id="KW-1133">Transmembrane helix</keyword>
<keyword evidence="5 6" id="KW-0472">Membrane</keyword>
<feature type="transmembrane region" description="Helical" evidence="6">
    <location>
        <begin position="110"/>
        <end position="133"/>
    </location>
</feature>